<accession>A0A023G9D5</accession>
<evidence type="ECO:0000256" key="1">
    <source>
        <dbReference type="ARBA" id="ARBA00004613"/>
    </source>
</evidence>
<feature type="signal peptide" evidence="3">
    <location>
        <begin position="1"/>
        <end position="24"/>
    </location>
</feature>
<dbReference type="EMBL" id="GBBM01005019">
    <property type="protein sequence ID" value="JAC30399.1"/>
    <property type="molecule type" value="mRNA"/>
</dbReference>
<evidence type="ECO:0000256" key="3">
    <source>
        <dbReference type="SAM" id="SignalP"/>
    </source>
</evidence>
<feature type="domain" description="Single" evidence="4">
    <location>
        <begin position="38"/>
        <end position="100"/>
    </location>
</feature>
<sequence>MRFRAAFLTSVVIAFIAEWQFCAGYVGFDKVSVVDGKCQYNGTEITPGEPVKVEFPCEEWSCNHDGDLSITGCGAIGARRGCVLVKGSGVYPGCCDRLACG</sequence>
<proteinExistence type="evidence at transcript level"/>
<evidence type="ECO:0000256" key="2">
    <source>
        <dbReference type="ARBA" id="ARBA00022525"/>
    </source>
</evidence>
<dbReference type="Pfam" id="PF15430">
    <property type="entry name" value="SVWC"/>
    <property type="match status" value="1"/>
</dbReference>
<dbReference type="GO" id="GO:0005576">
    <property type="term" value="C:extracellular region"/>
    <property type="evidence" value="ECO:0007669"/>
    <property type="project" value="UniProtKB-SubCell"/>
</dbReference>
<feature type="chain" id="PRO_5001518409" description="Single domain-containing protein" evidence="3">
    <location>
        <begin position="25"/>
        <end position="101"/>
    </location>
</feature>
<evidence type="ECO:0000259" key="4">
    <source>
        <dbReference type="SMART" id="SM01318"/>
    </source>
</evidence>
<organism evidence="5">
    <name type="scientific">Amblyomma triste</name>
    <name type="common">Neotropical tick</name>
    <dbReference type="NCBI Taxonomy" id="251400"/>
    <lineage>
        <taxon>Eukaryota</taxon>
        <taxon>Metazoa</taxon>
        <taxon>Ecdysozoa</taxon>
        <taxon>Arthropoda</taxon>
        <taxon>Chelicerata</taxon>
        <taxon>Arachnida</taxon>
        <taxon>Acari</taxon>
        <taxon>Parasitiformes</taxon>
        <taxon>Ixodida</taxon>
        <taxon>Ixodoidea</taxon>
        <taxon>Ixodidae</taxon>
        <taxon>Amblyomminae</taxon>
        <taxon>Amblyomma</taxon>
    </lineage>
</organism>
<protein>
    <recommendedName>
        <fullName evidence="4">Single domain-containing protein</fullName>
    </recommendedName>
</protein>
<keyword evidence="3" id="KW-0732">Signal</keyword>
<comment type="subcellular location">
    <subcellularLocation>
        <location evidence="1">Secreted</location>
    </subcellularLocation>
</comment>
<name>A0A023G9D5_AMBTT</name>
<dbReference type="AlphaFoldDB" id="A0A023G9D5"/>
<dbReference type="InterPro" id="IPR029277">
    <property type="entry name" value="SVWC_dom"/>
</dbReference>
<keyword evidence="2" id="KW-0964">Secreted</keyword>
<dbReference type="SMART" id="SM01318">
    <property type="entry name" value="SVWC"/>
    <property type="match status" value="1"/>
</dbReference>
<reference evidence="5" key="1">
    <citation type="submission" date="2014-03" db="EMBL/GenBank/DDBJ databases">
        <title>The sialotranscriptome of Amblyomma triste, Amblyomma parvum and Amblyomma cajennense ticks, uncovered by 454-based RNA-seq.</title>
        <authorList>
            <person name="Garcia G.R."/>
            <person name="Gardinassi L.G."/>
            <person name="Ribeiro J.M."/>
            <person name="Anatriello E."/>
            <person name="Ferreira B.R."/>
            <person name="Moreira H.N."/>
            <person name="Mafra C."/>
            <person name="Olegario M.M."/>
            <person name="Szabo P.J."/>
            <person name="Miranda-Santos I.K."/>
            <person name="Maruyama S.R."/>
        </authorList>
    </citation>
    <scope>NUCLEOTIDE SEQUENCE</scope>
    <source>
        <strain evidence="5">Mato Grasso do Sul</strain>
        <tissue evidence="5">Salivary glands</tissue>
    </source>
</reference>
<evidence type="ECO:0000313" key="5">
    <source>
        <dbReference type="EMBL" id="JAC30399.1"/>
    </source>
</evidence>